<keyword evidence="2 7" id="KW-0963">Cytoplasm</keyword>
<feature type="domain" description="SpoVT-AbrB" evidence="8">
    <location>
        <begin position="76"/>
        <end position="119"/>
    </location>
</feature>
<sequence>MFIGEYSHVLDAKGRMFMPAKFRDELGEKFIVTIGLDRCLFVFPTETFQIYKEKLDAISLANRDARNFTRFFFAGAGECELDKQGRIMLPQKLRTYARLEKDVTVVGVSGRIELWNTEDWEKEHSIENFSPDEFSEKMELLGF</sequence>
<comment type="subunit">
    <text evidence="7">Forms oligomers.</text>
</comment>
<organism evidence="9 10">
    <name type="scientific">Congzhengia minquanensis</name>
    <dbReference type="NCBI Taxonomy" id="2763657"/>
    <lineage>
        <taxon>Bacteria</taxon>
        <taxon>Bacillati</taxon>
        <taxon>Bacillota</taxon>
        <taxon>Clostridia</taxon>
        <taxon>Eubacteriales</taxon>
        <taxon>Oscillospiraceae</taxon>
        <taxon>Congzhengia</taxon>
    </lineage>
</organism>
<evidence type="ECO:0000256" key="7">
    <source>
        <dbReference type="HAMAP-Rule" id="MF_01008"/>
    </source>
</evidence>
<dbReference type="HAMAP" id="MF_01008">
    <property type="entry name" value="MraZ"/>
    <property type="match status" value="1"/>
</dbReference>
<proteinExistence type="inferred from homology"/>
<dbReference type="NCBIfam" id="TIGR00242">
    <property type="entry name" value="division/cell wall cluster transcriptional repressor MraZ"/>
    <property type="match status" value="1"/>
</dbReference>
<evidence type="ECO:0000259" key="8">
    <source>
        <dbReference type="PROSITE" id="PS51740"/>
    </source>
</evidence>
<dbReference type="SUPFAM" id="SSF89447">
    <property type="entry name" value="AbrB/MazE/MraZ-like"/>
    <property type="match status" value="1"/>
</dbReference>
<dbReference type="PANTHER" id="PTHR34701">
    <property type="entry name" value="TRANSCRIPTIONAL REGULATOR MRAZ"/>
    <property type="match status" value="1"/>
</dbReference>
<evidence type="ECO:0000256" key="3">
    <source>
        <dbReference type="ARBA" id="ARBA00022737"/>
    </source>
</evidence>
<keyword evidence="10" id="KW-1185">Reference proteome</keyword>
<dbReference type="InterPro" id="IPR038619">
    <property type="entry name" value="MraZ_sf"/>
</dbReference>
<dbReference type="FunFam" id="3.40.1550.20:FF:000002">
    <property type="entry name" value="Transcriptional regulator MraZ"/>
    <property type="match status" value="1"/>
</dbReference>
<dbReference type="GO" id="GO:0005737">
    <property type="term" value="C:cytoplasm"/>
    <property type="evidence" value="ECO:0007669"/>
    <property type="project" value="UniProtKB-UniRule"/>
</dbReference>
<dbReference type="AlphaFoldDB" id="A0A926HYX8"/>
<dbReference type="Pfam" id="PF02381">
    <property type="entry name" value="MraZ"/>
    <property type="match status" value="2"/>
</dbReference>
<dbReference type="Proteomes" id="UP000611762">
    <property type="component" value="Unassembled WGS sequence"/>
</dbReference>
<dbReference type="GO" id="GO:0000976">
    <property type="term" value="F:transcription cis-regulatory region binding"/>
    <property type="evidence" value="ECO:0007669"/>
    <property type="project" value="TreeGrafter"/>
</dbReference>
<evidence type="ECO:0000313" key="10">
    <source>
        <dbReference type="Proteomes" id="UP000611762"/>
    </source>
</evidence>
<evidence type="ECO:0000256" key="4">
    <source>
        <dbReference type="ARBA" id="ARBA00023015"/>
    </source>
</evidence>
<dbReference type="EMBL" id="JACRSU010000001">
    <property type="protein sequence ID" value="MBC8540261.1"/>
    <property type="molecule type" value="Genomic_DNA"/>
</dbReference>
<evidence type="ECO:0000256" key="5">
    <source>
        <dbReference type="ARBA" id="ARBA00023125"/>
    </source>
</evidence>
<keyword evidence="4 7" id="KW-0805">Transcription regulation</keyword>
<evidence type="ECO:0000256" key="1">
    <source>
        <dbReference type="ARBA" id="ARBA00013860"/>
    </source>
</evidence>
<dbReference type="GO" id="GO:0003700">
    <property type="term" value="F:DNA-binding transcription factor activity"/>
    <property type="evidence" value="ECO:0007669"/>
    <property type="project" value="UniProtKB-UniRule"/>
</dbReference>
<keyword evidence="6 7" id="KW-0804">Transcription</keyword>
<gene>
    <name evidence="7 9" type="primary">mraZ</name>
    <name evidence="9" type="ORF">H8698_04650</name>
</gene>
<dbReference type="RefSeq" id="WP_177678998.1">
    <property type="nucleotide sequence ID" value="NZ_JACRSU010000001.1"/>
</dbReference>
<dbReference type="PROSITE" id="PS51740">
    <property type="entry name" value="SPOVT_ABRB"/>
    <property type="match status" value="2"/>
</dbReference>
<dbReference type="GO" id="GO:0009295">
    <property type="term" value="C:nucleoid"/>
    <property type="evidence" value="ECO:0007669"/>
    <property type="project" value="UniProtKB-SubCell"/>
</dbReference>
<dbReference type="CDD" id="cd16320">
    <property type="entry name" value="MraZ_N"/>
    <property type="match status" value="1"/>
</dbReference>
<comment type="similarity">
    <text evidence="7">Belongs to the MraZ family.</text>
</comment>
<feature type="domain" description="SpoVT-AbrB" evidence="8">
    <location>
        <begin position="5"/>
        <end position="47"/>
    </location>
</feature>
<dbReference type="CDD" id="cd16321">
    <property type="entry name" value="MraZ_C"/>
    <property type="match status" value="1"/>
</dbReference>
<evidence type="ECO:0000256" key="2">
    <source>
        <dbReference type="ARBA" id="ARBA00022490"/>
    </source>
</evidence>
<keyword evidence="5 7" id="KW-0238">DNA-binding</keyword>
<dbReference type="InterPro" id="IPR007159">
    <property type="entry name" value="SpoVT-AbrB_dom"/>
</dbReference>
<dbReference type="InterPro" id="IPR020603">
    <property type="entry name" value="MraZ_dom"/>
</dbReference>
<comment type="caution">
    <text evidence="9">The sequence shown here is derived from an EMBL/GenBank/DDBJ whole genome shotgun (WGS) entry which is preliminary data.</text>
</comment>
<comment type="subcellular location">
    <subcellularLocation>
        <location evidence="7">Cytoplasm</location>
        <location evidence="7">Nucleoid</location>
    </subcellularLocation>
</comment>
<evidence type="ECO:0000256" key="6">
    <source>
        <dbReference type="ARBA" id="ARBA00023163"/>
    </source>
</evidence>
<dbReference type="Gene3D" id="3.40.1550.20">
    <property type="entry name" value="Transcriptional regulator MraZ domain"/>
    <property type="match status" value="1"/>
</dbReference>
<reference evidence="9" key="1">
    <citation type="submission" date="2020-08" db="EMBL/GenBank/DDBJ databases">
        <title>Genome public.</title>
        <authorList>
            <person name="Liu C."/>
            <person name="Sun Q."/>
        </authorList>
    </citation>
    <scope>NUCLEOTIDE SEQUENCE</scope>
    <source>
        <strain evidence="9">H8</strain>
    </source>
</reference>
<dbReference type="InterPro" id="IPR037914">
    <property type="entry name" value="SpoVT-AbrB_sf"/>
</dbReference>
<dbReference type="InterPro" id="IPR003444">
    <property type="entry name" value="MraZ"/>
</dbReference>
<accession>A0A926HYX8</accession>
<dbReference type="GO" id="GO:2000143">
    <property type="term" value="P:negative regulation of DNA-templated transcription initiation"/>
    <property type="evidence" value="ECO:0007669"/>
    <property type="project" value="TreeGrafter"/>
</dbReference>
<protein>
    <recommendedName>
        <fullName evidence="1 7">Transcriptional regulator MraZ</fullName>
    </recommendedName>
</protein>
<evidence type="ECO:0000313" key="9">
    <source>
        <dbReference type="EMBL" id="MBC8540261.1"/>
    </source>
</evidence>
<keyword evidence="3" id="KW-0677">Repeat</keyword>
<dbReference type="InterPro" id="IPR035642">
    <property type="entry name" value="MraZ_N"/>
</dbReference>
<dbReference type="InterPro" id="IPR035644">
    <property type="entry name" value="MraZ_C"/>
</dbReference>
<name>A0A926HYX8_9FIRM</name>
<dbReference type="PANTHER" id="PTHR34701:SF1">
    <property type="entry name" value="TRANSCRIPTIONAL REGULATOR MRAZ"/>
    <property type="match status" value="1"/>
</dbReference>